<sequence>MKIINLLIGNTFHSLIIFSDDIEKNHKNDKQNKPLLVSHYSKKPLKYILIPSFTSISIFITIIMMLNISFILPYAFILFNFIIPMPFIAALLYIPTLIFFMVSFVSFKLILKGECMGLMVFKHILLINWTLFCLSMLFSLTTGNVYWEIKIANAGMLLLCRYLMNSYSFDEMIKHYIYRRLLIEDIKERV</sequence>
<organism evidence="2">
    <name type="scientific">Escherichia coli</name>
    <dbReference type="NCBI Taxonomy" id="562"/>
    <lineage>
        <taxon>Bacteria</taxon>
        <taxon>Pseudomonadati</taxon>
        <taxon>Pseudomonadota</taxon>
        <taxon>Gammaproteobacteria</taxon>
        <taxon>Enterobacterales</taxon>
        <taxon>Enterobacteriaceae</taxon>
        <taxon>Escherichia</taxon>
    </lineage>
</organism>
<evidence type="ECO:0000313" key="2">
    <source>
        <dbReference type="EMBL" id="HAG5770013.1"/>
    </source>
</evidence>
<evidence type="ECO:0000256" key="1">
    <source>
        <dbReference type="SAM" id="Phobius"/>
    </source>
</evidence>
<keyword evidence="1" id="KW-1133">Transmembrane helix</keyword>
<accession>A0A765X941</accession>
<gene>
    <name evidence="2" type="ORF">GGB84_001642</name>
</gene>
<comment type="caution">
    <text evidence="2">The sequence shown here is derived from an EMBL/GenBank/DDBJ whole genome shotgun (WGS) entry which is preliminary data.</text>
</comment>
<dbReference type="EMBL" id="DAAYTU010000008">
    <property type="protein sequence ID" value="HAG5770013.1"/>
    <property type="molecule type" value="Genomic_DNA"/>
</dbReference>
<protein>
    <submittedName>
        <fullName evidence="2">Uncharacterized protein</fullName>
    </submittedName>
</protein>
<reference evidence="2" key="1">
    <citation type="journal article" date="2018" name="Genome Biol.">
        <title>SKESA: strategic k-mer extension for scrupulous assemblies.</title>
        <authorList>
            <person name="Souvorov A."/>
            <person name="Agarwala R."/>
            <person name="Lipman D.J."/>
        </authorList>
    </citation>
    <scope>NUCLEOTIDE SEQUENCE [LARGE SCALE GENOMIC DNA]</scope>
    <source>
        <strain evidence="2">1839</strain>
    </source>
</reference>
<feature type="transmembrane region" description="Helical" evidence="1">
    <location>
        <begin position="48"/>
        <end position="75"/>
    </location>
</feature>
<dbReference type="AlphaFoldDB" id="A0A765X941"/>
<feature type="transmembrane region" description="Helical" evidence="1">
    <location>
        <begin position="119"/>
        <end position="139"/>
    </location>
</feature>
<keyword evidence="1" id="KW-0812">Transmembrane</keyword>
<name>A0A765X941_ECOLX</name>
<feature type="transmembrane region" description="Helical" evidence="1">
    <location>
        <begin position="81"/>
        <end position="107"/>
    </location>
</feature>
<keyword evidence="1" id="KW-0472">Membrane</keyword>
<reference evidence="2" key="2">
    <citation type="submission" date="2020-02" db="EMBL/GenBank/DDBJ databases">
        <authorList>
            <consortium name="NCBI Pathogen Detection Project"/>
        </authorList>
    </citation>
    <scope>NUCLEOTIDE SEQUENCE</scope>
    <source>
        <strain evidence="2">1839</strain>
    </source>
</reference>
<proteinExistence type="predicted"/>